<organism evidence="2 3">
    <name type="scientific">Sphaerosporella brunnea</name>
    <dbReference type="NCBI Taxonomy" id="1250544"/>
    <lineage>
        <taxon>Eukaryota</taxon>
        <taxon>Fungi</taxon>
        <taxon>Dikarya</taxon>
        <taxon>Ascomycota</taxon>
        <taxon>Pezizomycotina</taxon>
        <taxon>Pezizomycetes</taxon>
        <taxon>Pezizales</taxon>
        <taxon>Pyronemataceae</taxon>
        <taxon>Sphaerosporella</taxon>
    </lineage>
</organism>
<reference evidence="2 3" key="1">
    <citation type="submission" date="2019-09" db="EMBL/GenBank/DDBJ databases">
        <title>Draft genome of the ectomycorrhizal ascomycete Sphaerosporella brunnea.</title>
        <authorList>
            <consortium name="DOE Joint Genome Institute"/>
            <person name="Benucci G.M."/>
            <person name="Marozzi G."/>
            <person name="Antonielli L."/>
            <person name="Sanchez S."/>
            <person name="Marco P."/>
            <person name="Wang X."/>
            <person name="Falini L.B."/>
            <person name="Barry K."/>
            <person name="Haridas S."/>
            <person name="Lipzen A."/>
            <person name="Labutti K."/>
            <person name="Grigoriev I.V."/>
            <person name="Murat C."/>
            <person name="Martin F."/>
            <person name="Albertini E."/>
            <person name="Donnini D."/>
            <person name="Bonito G."/>
        </authorList>
    </citation>
    <scope>NUCLEOTIDE SEQUENCE [LARGE SCALE GENOMIC DNA]</scope>
    <source>
        <strain evidence="2 3">Sb_GMNB300</strain>
    </source>
</reference>
<dbReference type="InParanoid" id="A0A5J5EVB4"/>
<evidence type="ECO:0000313" key="2">
    <source>
        <dbReference type="EMBL" id="KAA8904280.1"/>
    </source>
</evidence>
<dbReference type="EMBL" id="VXIS01000110">
    <property type="protein sequence ID" value="KAA8904280.1"/>
    <property type="molecule type" value="Genomic_DNA"/>
</dbReference>
<keyword evidence="3" id="KW-1185">Reference proteome</keyword>
<protein>
    <submittedName>
        <fullName evidence="2">Uncharacterized protein</fullName>
    </submittedName>
</protein>
<gene>
    <name evidence="2" type="ORF">FN846DRAFT_907866</name>
</gene>
<comment type="caution">
    <text evidence="2">The sequence shown here is derived from an EMBL/GenBank/DDBJ whole genome shotgun (WGS) entry which is preliminary data.</text>
</comment>
<feature type="transmembrane region" description="Helical" evidence="1">
    <location>
        <begin position="14"/>
        <end position="34"/>
    </location>
</feature>
<keyword evidence="1" id="KW-1133">Transmembrane helix</keyword>
<proteinExistence type="predicted"/>
<name>A0A5J5EVB4_9PEZI</name>
<evidence type="ECO:0000313" key="3">
    <source>
        <dbReference type="Proteomes" id="UP000326924"/>
    </source>
</evidence>
<dbReference type="AlphaFoldDB" id="A0A5J5EVB4"/>
<sequence length="146" mass="15270">MAIATTIGSPSPDVITVVTHILVAIAVGPSLSASFSPFPDRWPLPFAYLTVTICIPSATAIPINITTTIRTAIAMLVLIAADTVLRYPMQKPITTGIAVTMVVPFPYPTAAGIHILNANSVVVPTTYHCLYLCSNPIVTGTGVPTP</sequence>
<feature type="transmembrane region" description="Helical" evidence="1">
    <location>
        <begin position="46"/>
        <end position="63"/>
    </location>
</feature>
<keyword evidence="1" id="KW-0472">Membrane</keyword>
<keyword evidence="1" id="KW-0812">Transmembrane</keyword>
<evidence type="ECO:0000256" key="1">
    <source>
        <dbReference type="SAM" id="Phobius"/>
    </source>
</evidence>
<dbReference type="Proteomes" id="UP000326924">
    <property type="component" value="Unassembled WGS sequence"/>
</dbReference>
<accession>A0A5J5EVB4</accession>